<evidence type="ECO:0000256" key="3">
    <source>
        <dbReference type="ARBA" id="ARBA00022630"/>
    </source>
</evidence>
<feature type="domain" description="4Fe-4S ferredoxin-type" evidence="12">
    <location>
        <begin position="37"/>
        <end position="66"/>
    </location>
</feature>
<comment type="cofactor">
    <cofactor evidence="1">
        <name>FAD</name>
        <dbReference type="ChEBI" id="CHEBI:57692"/>
    </cofactor>
</comment>
<protein>
    <recommendedName>
        <fullName evidence="2">ferredoxin--NADP(+) reductase</fullName>
        <ecNumber evidence="2">1.18.1.2</ecNumber>
    </recommendedName>
</protein>
<dbReference type="SUPFAM" id="SSF51971">
    <property type="entry name" value="Nucleotide-binding domain"/>
    <property type="match status" value="1"/>
</dbReference>
<evidence type="ECO:0000256" key="11">
    <source>
        <dbReference type="SAM" id="MobiDB-lite"/>
    </source>
</evidence>
<evidence type="ECO:0000256" key="10">
    <source>
        <dbReference type="ARBA" id="ARBA00047776"/>
    </source>
</evidence>
<comment type="catalytic activity">
    <reaction evidence="10">
        <text>2 reduced [2Fe-2S]-[ferredoxin] + NADP(+) + H(+) = 2 oxidized [2Fe-2S]-[ferredoxin] + NADPH</text>
        <dbReference type="Rhea" id="RHEA:20125"/>
        <dbReference type="Rhea" id="RHEA-COMP:10000"/>
        <dbReference type="Rhea" id="RHEA-COMP:10001"/>
        <dbReference type="ChEBI" id="CHEBI:15378"/>
        <dbReference type="ChEBI" id="CHEBI:33737"/>
        <dbReference type="ChEBI" id="CHEBI:33738"/>
        <dbReference type="ChEBI" id="CHEBI:57783"/>
        <dbReference type="ChEBI" id="CHEBI:58349"/>
        <dbReference type="EC" id="1.18.1.2"/>
    </reaction>
</comment>
<dbReference type="Gene3D" id="3.50.50.60">
    <property type="entry name" value="FAD/NAD(P)-binding domain"/>
    <property type="match status" value="1"/>
</dbReference>
<evidence type="ECO:0000256" key="4">
    <source>
        <dbReference type="ARBA" id="ARBA00022723"/>
    </source>
</evidence>
<feature type="compositionally biased region" description="Low complexity" evidence="11">
    <location>
        <begin position="422"/>
        <end position="431"/>
    </location>
</feature>
<feature type="compositionally biased region" description="Low complexity" evidence="11">
    <location>
        <begin position="84"/>
        <end position="94"/>
    </location>
</feature>
<keyword evidence="9" id="KW-0411">Iron-sulfur</keyword>
<evidence type="ECO:0000256" key="8">
    <source>
        <dbReference type="ARBA" id="ARBA00023004"/>
    </source>
</evidence>
<reference evidence="13 14" key="1">
    <citation type="submission" date="2024-02" db="EMBL/GenBank/DDBJ databases">
        <title>Full genome sequence of Nocardioides kribbensis.</title>
        <authorList>
            <person name="Poletto B.L."/>
            <person name="Silva G."/>
            <person name="Galante D."/>
            <person name="Campos K.R."/>
            <person name="Santos M.B.N."/>
            <person name="Sacchi C.T."/>
        </authorList>
    </citation>
    <scope>NUCLEOTIDE SEQUENCE [LARGE SCALE GENOMIC DNA]</scope>
    <source>
        <strain evidence="13 14">O4R</strain>
    </source>
</reference>
<sequence>MAFAITQSCCSDASCVSVCPVNCIHPTPDEPDFGTTEMLYVDPRSCIDCGACADACPVDAIFPVESLTGPLAAYAEINRAHFTGPGTAPAGPGAEPDEERGEEPAAARVASAAERPDPGWSEPHFPASLTARAAGLRVAVVGTGPAASYTAMALLTTSAEVTMLDRLPTPGGLIRYGVAPDHQSTKAIADRFATVLRNPRLDLVLNVEVGTHLSHADLMAHHDAVVYAVGATSDRTLGVPGEDLPGSLAARTFVGWYNAQPEVPADVVDLGPASRGRAVVLGNGNVALDMARVLLGDARRGGDLARTDIADHALAALRGSQVTEVVLVARRGPAEAAYSLSELRPLLLRKDLDVVVDAGPEIATAIAEAAPGSHAAALQGVPVAPVDYSVAPPSDARRRLVLRFGSVVERVEGADRVEQVRLAPTPLPGTDPGAGPGAGPGAATDATEPGVAASTVPTGLLLRSVGYRSEPVAGLPFDEVAHTVPHDRGRVVDPATGAVVPATYVVGWIKRGPRGGIGTNRADAAETVAALMEDANAGRLDHPGAAGGRVGRGSRRSFRRLVRARRPEAIGRREHLAIDRGERERGEAQGRPRVKLATLEDLLATARR</sequence>
<keyword evidence="4" id="KW-0479">Metal-binding</keyword>
<keyword evidence="7" id="KW-0560">Oxidoreductase</keyword>
<evidence type="ECO:0000256" key="1">
    <source>
        <dbReference type="ARBA" id="ARBA00001974"/>
    </source>
</evidence>
<accession>A0ABV1P264</accession>
<feature type="region of interest" description="Disordered" evidence="11">
    <location>
        <begin position="422"/>
        <end position="450"/>
    </location>
</feature>
<dbReference type="Gene3D" id="3.40.50.720">
    <property type="entry name" value="NAD(P)-binding Rossmann-like Domain"/>
    <property type="match status" value="1"/>
</dbReference>
<dbReference type="InterPro" id="IPR017900">
    <property type="entry name" value="4Fe4S_Fe_S_CS"/>
</dbReference>
<dbReference type="Pfam" id="PF07992">
    <property type="entry name" value="Pyr_redox_2"/>
    <property type="match status" value="1"/>
</dbReference>
<dbReference type="PANTHER" id="PTHR48467">
    <property type="entry name" value="GLUTAMATE SYNTHASE 1 [NADH], CHLOROPLASTIC-LIKE"/>
    <property type="match status" value="1"/>
</dbReference>
<name>A0ABV1P264_9ACTN</name>
<evidence type="ECO:0000259" key="12">
    <source>
        <dbReference type="PROSITE" id="PS51379"/>
    </source>
</evidence>
<dbReference type="PRINTS" id="PR00419">
    <property type="entry name" value="ADXRDTASE"/>
</dbReference>
<keyword evidence="3" id="KW-0285">Flavoprotein</keyword>
<dbReference type="InterPro" id="IPR036188">
    <property type="entry name" value="FAD/NAD-bd_sf"/>
</dbReference>
<keyword evidence="5" id="KW-0274">FAD</keyword>
<dbReference type="CDD" id="cd04410">
    <property type="entry name" value="DMSOR_beta-like"/>
    <property type="match status" value="1"/>
</dbReference>
<evidence type="ECO:0000256" key="6">
    <source>
        <dbReference type="ARBA" id="ARBA00022857"/>
    </source>
</evidence>
<feature type="region of interest" description="Disordered" evidence="11">
    <location>
        <begin position="84"/>
        <end position="121"/>
    </location>
</feature>
<keyword evidence="6" id="KW-0521">NADP</keyword>
<dbReference type="PROSITE" id="PS51379">
    <property type="entry name" value="4FE4S_FER_2"/>
    <property type="match status" value="1"/>
</dbReference>
<keyword evidence="14" id="KW-1185">Reference proteome</keyword>
<dbReference type="InterPro" id="IPR017896">
    <property type="entry name" value="4Fe4S_Fe-S-bd"/>
</dbReference>
<dbReference type="RefSeq" id="WP_349805273.1">
    <property type="nucleotide sequence ID" value="NZ_JBEGDP010000022.1"/>
</dbReference>
<comment type="caution">
    <text evidence="13">The sequence shown here is derived from an EMBL/GenBank/DDBJ whole genome shotgun (WGS) entry which is preliminary data.</text>
</comment>
<dbReference type="InterPro" id="IPR023753">
    <property type="entry name" value="FAD/NAD-binding_dom"/>
</dbReference>
<feature type="compositionally biased region" description="Low complexity" evidence="11">
    <location>
        <begin position="104"/>
        <end position="113"/>
    </location>
</feature>
<dbReference type="InterPro" id="IPR055275">
    <property type="entry name" value="Ferredox_Rdtase"/>
</dbReference>
<dbReference type="PROSITE" id="PS00198">
    <property type="entry name" value="4FE4S_FER_1"/>
    <property type="match status" value="1"/>
</dbReference>
<evidence type="ECO:0000256" key="7">
    <source>
        <dbReference type="ARBA" id="ARBA00023002"/>
    </source>
</evidence>
<dbReference type="PANTHER" id="PTHR48467:SF1">
    <property type="entry name" value="GLUTAMATE SYNTHASE 1 [NADH], CHLOROPLASTIC-LIKE"/>
    <property type="match status" value="1"/>
</dbReference>
<evidence type="ECO:0000313" key="13">
    <source>
        <dbReference type="EMBL" id="MEQ7848837.1"/>
    </source>
</evidence>
<dbReference type="EMBL" id="JBEGDP010000022">
    <property type="protein sequence ID" value="MEQ7848837.1"/>
    <property type="molecule type" value="Genomic_DNA"/>
</dbReference>
<proteinExistence type="predicted"/>
<keyword evidence="8" id="KW-0408">Iron</keyword>
<dbReference type="Gene3D" id="3.30.70.20">
    <property type="match status" value="1"/>
</dbReference>
<organism evidence="13 14">
    <name type="scientific">Nocardioides kribbensis</name>
    <dbReference type="NCBI Taxonomy" id="305517"/>
    <lineage>
        <taxon>Bacteria</taxon>
        <taxon>Bacillati</taxon>
        <taxon>Actinomycetota</taxon>
        <taxon>Actinomycetes</taxon>
        <taxon>Propionibacteriales</taxon>
        <taxon>Nocardioidaceae</taxon>
        <taxon>Nocardioides</taxon>
    </lineage>
</organism>
<dbReference type="Pfam" id="PF00037">
    <property type="entry name" value="Fer4"/>
    <property type="match status" value="1"/>
</dbReference>
<dbReference type="Proteomes" id="UP001482520">
    <property type="component" value="Unassembled WGS sequence"/>
</dbReference>
<evidence type="ECO:0000256" key="2">
    <source>
        <dbReference type="ARBA" id="ARBA00013223"/>
    </source>
</evidence>
<evidence type="ECO:0000256" key="5">
    <source>
        <dbReference type="ARBA" id="ARBA00022827"/>
    </source>
</evidence>
<dbReference type="SUPFAM" id="SSF54862">
    <property type="entry name" value="4Fe-4S ferredoxins"/>
    <property type="match status" value="1"/>
</dbReference>
<gene>
    <name evidence="13" type="ORF">V6R90_16275</name>
</gene>
<evidence type="ECO:0000313" key="14">
    <source>
        <dbReference type="Proteomes" id="UP001482520"/>
    </source>
</evidence>
<evidence type="ECO:0000256" key="9">
    <source>
        <dbReference type="ARBA" id="ARBA00023014"/>
    </source>
</evidence>
<dbReference type="EC" id="1.18.1.2" evidence="2"/>